<dbReference type="GO" id="GO:0051539">
    <property type="term" value="F:4 iron, 4 sulfur cluster binding"/>
    <property type="evidence" value="ECO:0007669"/>
    <property type="project" value="UniProtKB-KW"/>
</dbReference>
<keyword evidence="5" id="KW-0411">Iron-sulfur</keyword>
<evidence type="ECO:0008006" key="8">
    <source>
        <dbReference type="Google" id="ProtNLM"/>
    </source>
</evidence>
<keyword evidence="7" id="KW-1185">Reference proteome</keyword>
<keyword evidence="3" id="KW-0560">Oxidoreductase</keyword>
<dbReference type="PANTHER" id="PTHR43498:SF1">
    <property type="entry name" value="COB--COM HETERODISULFIDE REDUCTASE IRON-SULFUR SUBUNIT A"/>
    <property type="match status" value="1"/>
</dbReference>
<dbReference type="SUPFAM" id="SSF51905">
    <property type="entry name" value="FAD/NAD(P)-binding domain"/>
    <property type="match status" value="1"/>
</dbReference>
<dbReference type="STRING" id="1246626.BleG1_0550"/>
<dbReference type="Proteomes" id="UP000027142">
    <property type="component" value="Chromosome"/>
</dbReference>
<evidence type="ECO:0000313" key="7">
    <source>
        <dbReference type="Proteomes" id="UP000027142"/>
    </source>
</evidence>
<reference evidence="6 7" key="1">
    <citation type="journal article" date="2014" name="Gene">
        <title>A comparative genomic analysis of the alkalitolerant soil bacterium Bacillus lehensis G1.</title>
        <authorList>
            <person name="Noor Y.M."/>
            <person name="Samsulrizal N.H."/>
            <person name="Jema'on N.A."/>
            <person name="Low K.O."/>
            <person name="Ramli A.N."/>
            <person name="Alias N.I."/>
            <person name="Damis S.I."/>
            <person name="Fuzi S.F."/>
            <person name="Isa M.N."/>
            <person name="Murad A.M."/>
            <person name="Raih M.F."/>
            <person name="Bakar F.D."/>
            <person name="Najimudin N."/>
            <person name="Mahadi N.M."/>
            <person name="Illias R.M."/>
        </authorList>
    </citation>
    <scope>NUCLEOTIDE SEQUENCE [LARGE SCALE GENOMIC DNA]</scope>
    <source>
        <strain evidence="6 7">G1</strain>
    </source>
</reference>
<evidence type="ECO:0000256" key="1">
    <source>
        <dbReference type="ARBA" id="ARBA00022485"/>
    </source>
</evidence>
<evidence type="ECO:0000313" key="6">
    <source>
        <dbReference type="EMBL" id="AIC93158.1"/>
    </source>
</evidence>
<dbReference type="EMBL" id="CP003923">
    <property type="protein sequence ID" value="AIC93158.1"/>
    <property type="molecule type" value="Genomic_DNA"/>
</dbReference>
<dbReference type="Pfam" id="PF12831">
    <property type="entry name" value="FAD_oxidored"/>
    <property type="match status" value="1"/>
</dbReference>
<evidence type="ECO:0000256" key="3">
    <source>
        <dbReference type="ARBA" id="ARBA00023002"/>
    </source>
</evidence>
<evidence type="ECO:0000256" key="2">
    <source>
        <dbReference type="ARBA" id="ARBA00022723"/>
    </source>
</evidence>
<dbReference type="AlphaFoldDB" id="A0A060LXZ5"/>
<dbReference type="InterPro" id="IPR036188">
    <property type="entry name" value="FAD/NAD-bd_sf"/>
</dbReference>
<evidence type="ECO:0000256" key="4">
    <source>
        <dbReference type="ARBA" id="ARBA00023004"/>
    </source>
</evidence>
<dbReference type="Gene3D" id="3.50.50.60">
    <property type="entry name" value="FAD/NAD(P)-binding domain"/>
    <property type="match status" value="1"/>
</dbReference>
<organism evidence="6 7">
    <name type="scientific">Shouchella lehensis G1</name>
    <dbReference type="NCBI Taxonomy" id="1246626"/>
    <lineage>
        <taxon>Bacteria</taxon>
        <taxon>Bacillati</taxon>
        <taxon>Bacillota</taxon>
        <taxon>Bacilli</taxon>
        <taxon>Bacillales</taxon>
        <taxon>Bacillaceae</taxon>
        <taxon>Shouchella</taxon>
    </lineage>
</organism>
<accession>A0A060LXZ5</accession>
<dbReference type="KEGG" id="ble:BleG1_0550"/>
<keyword evidence="1" id="KW-0004">4Fe-4S</keyword>
<keyword evidence="4" id="KW-0408">Iron</keyword>
<protein>
    <recommendedName>
        <fullName evidence="8">FAD dependent oxidoreductase</fullName>
    </recommendedName>
</protein>
<evidence type="ECO:0000256" key="5">
    <source>
        <dbReference type="ARBA" id="ARBA00023014"/>
    </source>
</evidence>
<dbReference type="PATRIC" id="fig|1246626.3.peg.542"/>
<dbReference type="PANTHER" id="PTHR43498">
    <property type="entry name" value="FERREDOXIN:COB-COM HETERODISULFIDE REDUCTASE SUBUNIT A"/>
    <property type="match status" value="1"/>
</dbReference>
<dbReference type="InterPro" id="IPR039650">
    <property type="entry name" value="HdrA-like"/>
</dbReference>
<sequence length="454" mass="49023">MRQITEVEKQVRVRGEADVVVCGGGPAGIGAALSAARNGAKTILLESHGFLGGMGTAGMVTSFAYGYHDKERFITGGIFQEIRQKLYDRGGLIMTDRKGWEPFNAEQYKILAFELLAEAGVELLCHTTIVDTITKDGTIEAILIESKAGREALLATHVIDATGDGDVAERAGATCKIGRDKDGGTQPSSLMYVLGNVDTAALGHKLDEEGRRGYWKTDDGYHYLNATGFAGEIEEAKGDGFLTKVNRDHVAAIFTVPWMDNVVGINFGRIQGKNALDPHDLTDAEVLGREQVLDGIVFLKKYVPGFERAELLQTAPQVGIRETRRVIGDYVMTQEDIVDLKQFDDCIAQSCYMIDIHSPDSATTEIYKLPKGTHYDIPYRSLLPTGLNNLLVAGRCISATHEALGSFRVQAICLAIGEAAGAAAALAVKESCSPREINVKQLQDTLVGQGAILS</sequence>
<dbReference type="PRINTS" id="PR00411">
    <property type="entry name" value="PNDRDTASEI"/>
</dbReference>
<name>A0A060LXZ5_9BACI</name>
<dbReference type="eggNOG" id="COG0644">
    <property type="taxonomic scope" value="Bacteria"/>
</dbReference>
<dbReference type="GO" id="GO:0016491">
    <property type="term" value="F:oxidoreductase activity"/>
    <property type="evidence" value="ECO:0007669"/>
    <property type="project" value="UniProtKB-KW"/>
</dbReference>
<gene>
    <name evidence="6" type="ORF">BleG1_0550</name>
</gene>
<keyword evidence="2" id="KW-0479">Metal-binding</keyword>
<proteinExistence type="predicted"/>
<dbReference type="HOGENOM" id="CLU_045820_0_0_9"/>
<dbReference type="RefSeq" id="WP_038476845.1">
    <property type="nucleotide sequence ID" value="NZ_CP003923.1"/>
</dbReference>
<dbReference type="GO" id="GO:0046872">
    <property type="term" value="F:metal ion binding"/>
    <property type="evidence" value="ECO:0007669"/>
    <property type="project" value="UniProtKB-KW"/>
</dbReference>
<dbReference type="OrthoDB" id="9777740at2"/>